<comment type="subcellular location">
    <subcellularLocation>
        <location evidence="12">Cell inner membrane</location>
        <topology evidence="12">Lipid-anchor</topology>
        <orientation evidence="12">Periplasmic side</orientation>
    </subcellularLocation>
</comment>
<keyword evidence="7 10" id="KW-0460">Magnesium</keyword>
<proteinExistence type="inferred from homology"/>
<protein>
    <recommendedName>
        <fullName evidence="2 10">FAD:protein FMN transferase</fullName>
        <ecNumber evidence="1 10">2.7.1.180</ecNumber>
    </recommendedName>
    <alternativeName>
        <fullName evidence="8 10">Flavin transferase</fullName>
    </alternativeName>
</protein>
<dbReference type="GeneID" id="65537521"/>
<dbReference type="PIRSF" id="PIRSF006268">
    <property type="entry name" value="ApbE"/>
    <property type="match status" value="1"/>
</dbReference>
<dbReference type="InterPro" id="IPR003374">
    <property type="entry name" value="ApbE-like_sf"/>
</dbReference>
<feature type="signal peptide" evidence="12">
    <location>
        <begin position="1"/>
        <end position="19"/>
    </location>
</feature>
<feature type="binding site" evidence="11">
    <location>
        <position position="292"/>
    </location>
    <ligand>
        <name>Mg(2+)</name>
        <dbReference type="ChEBI" id="CHEBI:18420"/>
    </ligand>
</feature>
<keyword evidence="5 10" id="KW-0479">Metal-binding</keyword>
<feature type="binding site" evidence="11">
    <location>
        <position position="296"/>
    </location>
    <ligand>
        <name>Mg(2+)</name>
        <dbReference type="ChEBI" id="CHEBI:18420"/>
    </ligand>
</feature>
<evidence type="ECO:0000256" key="4">
    <source>
        <dbReference type="ARBA" id="ARBA00022679"/>
    </source>
</evidence>
<dbReference type="Pfam" id="PF02424">
    <property type="entry name" value="ApbE"/>
    <property type="match status" value="1"/>
</dbReference>
<keyword evidence="12" id="KW-1003">Cell membrane</keyword>
<keyword evidence="4 10" id="KW-0808">Transferase</keyword>
<evidence type="ECO:0000256" key="3">
    <source>
        <dbReference type="ARBA" id="ARBA00022630"/>
    </source>
</evidence>
<evidence type="ECO:0000256" key="7">
    <source>
        <dbReference type="ARBA" id="ARBA00022842"/>
    </source>
</evidence>
<keyword evidence="12" id="KW-0732">Signal</keyword>
<keyword evidence="12" id="KW-0472">Membrane</keyword>
<evidence type="ECO:0000256" key="12">
    <source>
        <dbReference type="RuleBase" id="RU363002"/>
    </source>
</evidence>
<evidence type="ECO:0000256" key="6">
    <source>
        <dbReference type="ARBA" id="ARBA00022827"/>
    </source>
</evidence>
<dbReference type="AlphaFoldDB" id="A0A1B1SBV1"/>
<dbReference type="GO" id="GO:0016740">
    <property type="term" value="F:transferase activity"/>
    <property type="evidence" value="ECO:0007669"/>
    <property type="project" value="UniProtKB-UniRule"/>
</dbReference>
<dbReference type="InterPro" id="IPR024932">
    <property type="entry name" value="ApbE"/>
</dbReference>
<evidence type="ECO:0000256" key="2">
    <source>
        <dbReference type="ARBA" id="ARBA00016337"/>
    </source>
</evidence>
<sequence length="342" mass="36978">MKTKLSILALAVITLFSWAFVGCNSPKPYRTCEGIIWSTTYHVTYASNALLDDSIRTVMQQVDHSVSAFNPRSIISAINRNDTSAVADTILRRVFEESIRINRFSHGAFDPTVGPLVDLWGFGPSNATHSDSIQAPSKAAIDSVLMLVGMADCELLSDGHVRKKHPGTQFNFSAIAKGYACDLVAAMLERNGVENYMVEIGGEINVKGESQMGQQWRVMIDAPIPSTDSIIHTGTAIIRLTDDGVATSGNYRNFHKTDVGTVGHTISPVTGHPVTTRVLSVTILAPDCITADALATACMVMPMDSARAMLNDIPEAAGLFVTTDSDGLWELHPTRGFPLLVR</sequence>
<accession>A0A1Z2XGN5</accession>
<dbReference type="PANTHER" id="PTHR30040:SF2">
    <property type="entry name" value="FAD:PROTEIN FMN TRANSFERASE"/>
    <property type="match status" value="1"/>
</dbReference>
<dbReference type="PANTHER" id="PTHR30040">
    <property type="entry name" value="THIAMINE BIOSYNTHESIS LIPOPROTEIN APBE"/>
    <property type="match status" value="1"/>
</dbReference>
<dbReference type="KEGG" id="pary:A4V02_11625"/>
<evidence type="ECO:0000256" key="8">
    <source>
        <dbReference type="ARBA" id="ARBA00031306"/>
    </source>
</evidence>
<dbReference type="STRING" id="1796646.A4V02_11625"/>
<dbReference type="OrthoDB" id="9778595at2"/>
<keyword evidence="12" id="KW-0997">Cell inner membrane</keyword>
<dbReference type="RefSeq" id="WP_068961585.1">
    <property type="nucleotide sequence ID" value="NZ_CAOVOL010000018.1"/>
</dbReference>
<comment type="catalytic activity">
    <reaction evidence="9 10 12">
        <text>L-threonyl-[protein] + FAD = FMN-L-threonyl-[protein] + AMP + H(+)</text>
        <dbReference type="Rhea" id="RHEA:36847"/>
        <dbReference type="Rhea" id="RHEA-COMP:11060"/>
        <dbReference type="Rhea" id="RHEA-COMP:11061"/>
        <dbReference type="ChEBI" id="CHEBI:15378"/>
        <dbReference type="ChEBI" id="CHEBI:30013"/>
        <dbReference type="ChEBI" id="CHEBI:57692"/>
        <dbReference type="ChEBI" id="CHEBI:74257"/>
        <dbReference type="ChEBI" id="CHEBI:456215"/>
        <dbReference type="EC" id="2.7.1.180"/>
    </reaction>
</comment>
<evidence type="ECO:0000313" key="14">
    <source>
        <dbReference type="Proteomes" id="UP000186351"/>
    </source>
</evidence>
<comment type="function">
    <text evidence="12">Flavin transferase that catalyzes the transfer of the FMN moiety of FAD and its covalent binding to the hydroxyl group of a threonine residue in a target flavoprotein.</text>
</comment>
<evidence type="ECO:0000256" key="1">
    <source>
        <dbReference type="ARBA" id="ARBA00011955"/>
    </source>
</evidence>
<dbReference type="SUPFAM" id="SSF143631">
    <property type="entry name" value="ApbE-like"/>
    <property type="match status" value="1"/>
</dbReference>
<reference evidence="14" key="1">
    <citation type="submission" date="2016-04" db="EMBL/GenBank/DDBJ databases">
        <title>Complete Genome Sequences of Twelve Strains of a Stable Defined Moderately Diverse Mouse Microbiota 2 (sDMDMm2).</title>
        <authorList>
            <person name="Uchimura Y."/>
            <person name="Wyss M."/>
            <person name="Brugiroux S."/>
            <person name="Limenitakis J.P."/>
            <person name="Stecher B."/>
            <person name="McCoy K.D."/>
            <person name="Macpherson A.J."/>
        </authorList>
    </citation>
    <scope>NUCLEOTIDE SEQUENCE [LARGE SCALE GENOMIC DNA]</scope>
    <source>
        <strain evidence="14">YL27</strain>
    </source>
</reference>
<feature type="binding site" evidence="11">
    <location>
        <position position="174"/>
    </location>
    <ligand>
        <name>Mg(2+)</name>
        <dbReference type="ChEBI" id="CHEBI:18420"/>
    </ligand>
</feature>
<evidence type="ECO:0000256" key="9">
    <source>
        <dbReference type="ARBA" id="ARBA00048540"/>
    </source>
</evidence>
<dbReference type="GO" id="GO:0046872">
    <property type="term" value="F:metal ion binding"/>
    <property type="evidence" value="ECO:0007669"/>
    <property type="project" value="UniProtKB-UniRule"/>
</dbReference>
<comment type="similarity">
    <text evidence="10 12">Belongs to the ApbE family.</text>
</comment>
<dbReference type="GO" id="GO:0005886">
    <property type="term" value="C:plasma membrane"/>
    <property type="evidence" value="ECO:0007669"/>
    <property type="project" value="UniProtKB-SubCell"/>
</dbReference>
<dbReference type="EC" id="2.7.1.180" evidence="1 10"/>
<evidence type="ECO:0000256" key="11">
    <source>
        <dbReference type="PIRSR" id="PIRSR006268-2"/>
    </source>
</evidence>
<organism evidence="13 14">
    <name type="scientific">Muribaculum intestinale</name>
    <dbReference type="NCBI Taxonomy" id="1796646"/>
    <lineage>
        <taxon>Bacteria</taxon>
        <taxon>Pseudomonadati</taxon>
        <taxon>Bacteroidota</taxon>
        <taxon>Bacteroidia</taxon>
        <taxon>Bacteroidales</taxon>
        <taxon>Muribaculaceae</taxon>
        <taxon>Muribaculum</taxon>
    </lineage>
</organism>
<dbReference type="EMBL" id="CP015402">
    <property type="protein sequence ID" value="ANU64302.1"/>
    <property type="molecule type" value="Genomic_DNA"/>
</dbReference>
<evidence type="ECO:0000256" key="5">
    <source>
        <dbReference type="ARBA" id="ARBA00022723"/>
    </source>
</evidence>
<name>A0A1B1SBV1_9BACT</name>
<keyword evidence="12" id="KW-0449">Lipoprotein</keyword>
<dbReference type="Proteomes" id="UP000186351">
    <property type="component" value="Chromosome"/>
</dbReference>
<dbReference type="Gene3D" id="3.10.520.10">
    <property type="entry name" value="ApbE-like domains"/>
    <property type="match status" value="1"/>
</dbReference>
<feature type="chain" id="PRO_5015366819" description="FAD:protein FMN transferase" evidence="12">
    <location>
        <begin position="20"/>
        <end position="342"/>
    </location>
</feature>
<keyword evidence="14" id="KW-1185">Reference proteome</keyword>
<evidence type="ECO:0000313" key="13">
    <source>
        <dbReference type="EMBL" id="ANU64302.1"/>
    </source>
</evidence>
<comment type="cofactor">
    <cofactor evidence="11">
        <name>Mg(2+)</name>
        <dbReference type="ChEBI" id="CHEBI:18420"/>
    </cofactor>
    <cofactor evidence="11">
        <name>Mn(2+)</name>
        <dbReference type="ChEBI" id="CHEBI:29035"/>
    </cofactor>
    <text evidence="11">Magnesium. Can also use manganese.</text>
</comment>
<evidence type="ECO:0000256" key="10">
    <source>
        <dbReference type="PIRNR" id="PIRNR006268"/>
    </source>
</evidence>
<accession>A0A1B1SBV1</accession>
<gene>
    <name evidence="13" type="ORF">A4V02_11625</name>
</gene>
<keyword evidence="6 10" id="KW-0274">FAD</keyword>
<dbReference type="PROSITE" id="PS51257">
    <property type="entry name" value="PROKAR_LIPOPROTEIN"/>
    <property type="match status" value="1"/>
</dbReference>
<keyword evidence="3 10" id="KW-0285">Flavoprotein</keyword>